<dbReference type="Proteomes" id="UP001604277">
    <property type="component" value="Unassembled WGS sequence"/>
</dbReference>
<name>A0ABD1WLC6_9LAMI</name>
<reference evidence="2" key="1">
    <citation type="submission" date="2024-07" db="EMBL/GenBank/DDBJ databases">
        <title>Two chromosome-level genome assemblies of Korean endemic species Abeliophyllum distichum and Forsythia ovata (Oleaceae).</title>
        <authorList>
            <person name="Jang H."/>
        </authorList>
    </citation>
    <scope>NUCLEOTIDE SEQUENCE [LARGE SCALE GENOMIC DNA]</scope>
</reference>
<comment type="caution">
    <text evidence="1">The sequence shown here is derived from an EMBL/GenBank/DDBJ whole genome shotgun (WGS) entry which is preliminary data.</text>
</comment>
<keyword evidence="2" id="KW-1185">Reference proteome</keyword>
<sequence>MKPMVFGPLITTASLGSLTLGNVMEAEILKTKEGKFVLQLNADFGGGNTHTAEAFFGWKLGRNPLLKGLKSGEKRVIKLEFGMAKKMKEERLKRGDGNTGLLGSFGIVSSSFHRAL</sequence>
<evidence type="ECO:0000313" key="2">
    <source>
        <dbReference type="Proteomes" id="UP001604277"/>
    </source>
</evidence>
<organism evidence="1 2">
    <name type="scientific">Forsythia ovata</name>
    <dbReference type="NCBI Taxonomy" id="205694"/>
    <lineage>
        <taxon>Eukaryota</taxon>
        <taxon>Viridiplantae</taxon>
        <taxon>Streptophyta</taxon>
        <taxon>Embryophyta</taxon>
        <taxon>Tracheophyta</taxon>
        <taxon>Spermatophyta</taxon>
        <taxon>Magnoliopsida</taxon>
        <taxon>eudicotyledons</taxon>
        <taxon>Gunneridae</taxon>
        <taxon>Pentapetalae</taxon>
        <taxon>asterids</taxon>
        <taxon>lamiids</taxon>
        <taxon>Lamiales</taxon>
        <taxon>Oleaceae</taxon>
        <taxon>Forsythieae</taxon>
        <taxon>Forsythia</taxon>
    </lineage>
</organism>
<gene>
    <name evidence="1" type="ORF">Fot_11882</name>
</gene>
<accession>A0ABD1WLC6</accession>
<evidence type="ECO:0000313" key="1">
    <source>
        <dbReference type="EMBL" id="KAL2550352.1"/>
    </source>
</evidence>
<proteinExistence type="predicted"/>
<protein>
    <submittedName>
        <fullName evidence="1">Uncharacterized protein</fullName>
    </submittedName>
</protein>
<dbReference type="EMBL" id="JBFOLJ010000003">
    <property type="protein sequence ID" value="KAL2550352.1"/>
    <property type="molecule type" value="Genomic_DNA"/>
</dbReference>
<dbReference type="AlphaFoldDB" id="A0ABD1WLC6"/>